<dbReference type="InterPro" id="IPR000305">
    <property type="entry name" value="GIY-YIG_endonuc"/>
</dbReference>
<dbReference type="CDD" id="cd10456">
    <property type="entry name" value="GIY-YIG_UPF0213"/>
    <property type="match status" value="1"/>
</dbReference>
<protein>
    <submittedName>
        <fullName evidence="3">GIY-YIG nuclease family protein</fullName>
    </submittedName>
</protein>
<evidence type="ECO:0000256" key="1">
    <source>
        <dbReference type="ARBA" id="ARBA00007435"/>
    </source>
</evidence>
<dbReference type="Gene3D" id="3.40.1440.10">
    <property type="entry name" value="GIY-YIG endonuclease"/>
    <property type="match status" value="1"/>
</dbReference>
<reference evidence="3 4" key="1">
    <citation type="submission" date="2018-10" db="EMBL/GenBank/DDBJ databases">
        <title>Transmission dynamics of multidrug resistant bacteria on intensive care unit surfaces.</title>
        <authorList>
            <person name="D'Souza A.W."/>
            <person name="Potter R.F."/>
            <person name="Wallace M."/>
            <person name="Shupe A."/>
            <person name="Patel S."/>
            <person name="Sun S."/>
            <person name="Gul D."/>
            <person name="Kwon J.H."/>
            <person name="Andleeb S."/>
            <person name="Burnham C.-A.D."/>
            <person name="Dantas G."/>
        </authorList>
    </citation>
    <scope>NUCLEOTIDE SEQUENCE [LARGE SCALE GENOMIC DNA]</scope>
    <source>
        <strain evidence="3 4">WF_348</strain>
    </source>
</reference>
<dbReference type="PROSITE" id="PS50164">
    <property type="entry name" value="GIY_YIG"/>
    <property type="match status" value="1"/>
</dbReference>
<dbReference type="InterPro" id="IPR050190">
    <property type="entry name" value="UPF0213_domain"/>
</dbReference>
<dbReference type="EMBL" id="RHPO01000001">
    <property type="protein sequence ID" value="RRT94463.1"/>
    <property type="molecule type" value="Genomic_DNA"/>
</dbReference>
<accession>A0A427BTI3</accession>
<evidence type="ECO:0000313" key="4">
    <source>
        <dbReference type="Proteomes" id="UP000267844"/>
    </source>
</evidence>
<organism evidence="3 4">
    <name type="scientific">Empedobacter falsenii</name>
    <dbReference type="NCBI Taxonomy" id="343874"/>
    <lineage>
        <taxon>Bacteria</taxon>
        <taxon>Pseudomonadati</taxon>
        <taxon>Bacteroidota</taxon>
        <taxon>Flavobacteriia</taxon>
        <taxon>Flavobacteriales</taxon>
        <taxon>Weeksellaceae</taxon>
        <taxon>Empedobacter</taxon>
    </lineage>
</organism>
<dbReference type="Proteomes" id="UP000267844">
    <property type="component" value="Unassembled WGS sequence"/>
</dbReference>
<dbReference type="InterPro" id="IPR035901">
    <property type="entry name" value="GIY-YIG_endonuc_sf"/>
</dbReference>
<proteinExistence type="inferred from homology"/>
<feature type="domain" description="GIY-YIG" evidence="2">
    <location>
        <begin position="3"/>
        <end position="79"/>
    </location>
</feature>
<gene>
    <name evidence="3" type="ORF">EGI89_00115</name>
</gene>
<name>A0A427BTI3_9FLAO</name>
<comment type="similarity">
    <text evidence="1">Belongs to the UPF0213 family.</text>
</comment>
<dbReference type="Pfam" id="PF01541">
    <property type="entry name" value="GIY-YIG"/>
    <property type="match status" value="1"/>
</dbReference>
<comment type="caution">
    <text evidence="3">The sequence shown here is derived from an EMBL/GenBank/DDBJ whole genome shotgun (WGS) entry which is preliminary data.</text>
</comment>
<dbReference type="PANTHER" id="PTHR34477:SF1">
    <property type="entry name" value="UPF0213 PROTEIN YHBQ"/>
    <property type="match status" value="1"/>
</dbReference>
<sequence>MRKIYYVYIIKCSDNSYYVGVTNNLQKRINEHNDGIDSMSYTFSRRPVELVFNQEFLDVNYAIIFEKKLKGWSRAKKEALINNRFEDLPLLSKNRKDSSTGSE</sequence>
<dbReference type="RefSeq" id="WP_038331876.1">
    <property type="nucleotide sequence ID" value="NZ_JSYQ01000004.1"/>
</dbReference>
<dbReference type="AlphaFoldDB" id="A0A427BTI3"/>
<dbReference type="PANTHER" id="PTHR34477">
    <property type="entry name" value="UPF0213 PROTEIN YHBQ"/>
    <property type="match status" value="1"/>
</dbReference>
<dbReference type="SMART" id="SM00465">
    <property type="entry name" value="GIYc"/>
    <property type="match status" value="1"/>
</dbReference>
<dbReference type="OrthoDB" id="1495241at2"/>
<evidence type="ECO:0000313" key="3">
    <source>
        <dbReference type="EMBL" id="RRT94463.1"/>
    </source>
</evidence>
<dbReference type="SUPFAM" id="SSF82771">
    <property type="entry name" value="GIY-YIG endonuclease"/>
    <property type="match status" value="1"/>
</dbReference>
<evidence type="ECO:0000259" key="2">
    <source>
        <dbReference type="PROSITE" id="PS50164"/>
    </source>
</evidence>